<evidence type="ECO:0000313" key="3">
    <source>
        <dbReference type="Proteomes" id="UP000823388"/>
    </source>
</evidence>
<dbReference type="Proteomes" id="UP000823388">
    <property type="component" value="Chromosome 1N"/>
</dbReference>
<proteinExistence type="predicted"/>
<feature type="region of interest" description="Disordered" evidence="1">
    <location>
        <begin position="1"/>
        <end position="21"/>
    </location>
</feature>
<organism evidence="2 3">
    <name type="scientific">Panicum virgatum</name>
    <name type="common">Blackwell switchgrass</name>
    <dbReference type="NCBI Taxonomy" id="38727"/>
    <lineage>
        <taxon>Eukaryota</taxon>
        <taxon>Viridiplantae</taxon>
        <taxon>Streptophyta</taxon>
        <taxon>Embryophyta</taxon>
        <taxon>Tracheophyta</taxon>
        <taxon>Spermatophyta</taxon>
        <taxon>Magnoliopsida</taxon>
        <taxon>Liliopsida</taxon>
        <taxon>Poales</taxon>
        <taxon>Poaceae</taxon>
        <taxon>PACMAD clade</taxon>
        <taxon>Panicoideae</taxon>
        <taxon>Panicodae</taxon>
        <taxon>Paniceae</taxon>
        <taxon>Panicinae</taxon>
        <taxon>Panicum</taxon>
        <taxon>Panicum sect. Hiantes</taxon>
    </lineage>
</organism>
<accession>A0A8T0WXX8</accession>
<comment type="caution">
    <text evidence="2">The sequence shown here is derived from an EMBL/GenBank/DDBJ whole genome shotgun (WGS) entry which is preliminary data.</text>
</comment>
<evidence type="ECO:0000256" key="1">
    <source>
        <dbReference type="SAM" id="MobiDB-lite"/>
    </source>
</evidence>
<sequence length="109" mass="11810">MQHRWSAGTMHNRRCTSGPDPIIIQGAPATRGTQAAAETPTRTGTPHTVMHAGGSIGDQIMTVHASCPLLLSRPASFRDMQIAGRHIARFREKKKCAIARTPSGTRIRV</sequence>
<gene>
    <name evidence="2" type="ORF">PVAP13_1NG181419</name>
</gene>
<name>A0A8T0WXX8_PANVG</name>
<protein>
    <submittedName>
        <fullName evidence="2">Uncharacterized protein</fullName>
    </submittedName>
</protein>
<reference evidence="2" key="1">
    <citation type="submission" date="2020-05" db="EMBL/GenBank/DDBJ databases">
        <title>WGS assembly of Panicum virgatum.</title>
        <authorList>
            <person name="Lovell J.T."/>
            <person name="Jenkins J."/>
            <person name="Shu S."/>
            <person name="Juenger T.E."/>
            <person name="Schmutz J."/>
        </authorList>
    </citation>
    <scope>NUCLEOTIDE SEQUENCE</scope>
    <source>
        <strain evidence="2">AP13</strain>
    </source>
</reference>
<dbReference type="EMBL" id="CM029038">
    <property type="protein sequence ID" value="KAG2649974.1"/>
    <property type="molecule type" value="Genomic_DNA"/>
</dbReference>
<evidence type="ECO:0000313" key="2">
    <source>
        <dbReference type="EMBL" id="KAG2649974.1"/>
    </source>
</evidence>
<keyword evidence="3" id="KW-1185">Reference proteome</keyword>
<dbReference type="AlphaFoldDB" id="A0A8T0WXX8"/>